<keyword evidence="7" id="KW-1185">Reference proteome</keyword>
<evidence type="ECO:0000259" key="5">
    <source>
        <dbReference type="PROSITE" id="PS50893"/>
    </source>
</evidence>
<dbReference type="GO" id="GO:0005524">
    <property type="term" value="F:ATP binding"/>
    <property type="evidence" value="ECO:0007669"/>
    <property type="project" value="UniProtKB-KW"/>
</dbReference>
<dbReference type="Pfam" id="PF00005">
    <property type="entry name" value="ABC_tran"/>
    <property type="match status" value="1"/>
</dbReference>
<dbReference type="InterPro" id="IPR027417">
    <property type="entry name" value="P-loop_NTPase"/>
</dbReference>
<dbReference type="Proteomes" id="UP001060039">
    <property type="component" value="Chromosome"/>
</dbReference>
<evidence type="ECO:0000313" key="6">
    <source>
        <dbReference type="EMBL" id="UTT62906.1"/>
    </source>
</evidence>
<dbReference type="PROSITE" id="PS50893">
    <property type="entry name" value="ABC_TRANSPORTER_2"/>
    <property type="match status" value="1"/>
</dbReference>
<comment type="similarity">
    <text evidence="1">Belongs to the ABC transporter superfamily.</text>
</comment>
<keyword evidence="4 6" id="KW-0067">ATP-binding</keyword>
<dbReference type="PROSITE" id="PS00211">
    <property type="entry name" value="ABC_TRANSPORTER_1"/>
    <property type="match status" value="1"/>
</dbReference>
<keyword evidence="3" id="KW-0547">Nucleotide-binding</keyword>
<reference evidence="6" key="1">
    <citation type="submission" date="2022-07" db="EMBL/GenBank/DDBJ databases">
        <title>Taxonomic analysis of Microcella humidisoli nov. sp., isolated from riverside soil.</title>
        <authorList>
            <person name="Molina K.M."/>
            <person name="Kim S.B."/>
        </authorList>
    </citation>
    <scope>NUCLEOTIDE SEQUENCE</scope>
    <source>
        <strain evidence="6">MMS21-STM10</strain>
    </source>
</reference>
<dbReference type="PANTHER" id="PTHR43335:SF4">
    <property type="entry name" value="ABC TRANSPORTER, ATP-BINDING PROTEIN"/>
    <property type="match status" value="1"/>
</dbReference>
<accession>A0ABY5FXP2</accession>
<evidence type="ECO:0000256" key="3">
    <source>
        <dbReference type="ARBA" id="ARBA00022741"/>
    </source>
</evidence>
<proteinExistence type="inferred from homology"/>
<dbReference type="InterPro" id="IPR003439">
    <property type="entry name" value="ABC_transporter-like_ATP-bd"/>
</dbReference>
<sequence>MRTPTPLTVESLTKVYGEVTALRDVSFTAQPGRVTGFLGPNGAGKTSTLRILLGLNRPTAGRALIDDQRYRDLDAPLRRVGGSLSSDVFHPGRSGRDHLLTLALASGIERARVDAVLTQVGLADAGRRRVGGYSLGMRQRLGLAAALLGDPDALVLDEPINGLDPDGIRWMRGLLRALADEGRTVLLSSHVLSEVQQTVDDVVVIRHGRIVFDGTLDALEAGTARVRVDAADRAALQDALTRAGATVEPGPSGLTVLGLDAARTGEVARDAGIALTHLSDEGDGLESVFLALTADEAASTGAAAEGSAA</sequence>
<dbReference type="Gene3D" id="3.40.50.300">
    <property type="entry name" value="P-loop containing nucleotide triphosphate hydrolases"/>
    <property type="match status" value="1"/>
</dbReference>
<evidence type="ECO:0000256" key="1">
    <source>
        <dbReference type="ARBA" id="ARBA00005417"/>
    </source>
</evidence>
<evidence type="ECO:0000256" key="2">
    <source>
        <dbReference type="ARBA" id="ARBA00022448"/>
    </source>
</evidence>
<dbReference type="PANTHER" id="PTHR43335">
    <property type="entry name" value="ABC TRANSPORTER, ATP-BINDING PROTEIN"/>
    <property type="match status" value="1"/>
</dbReference>
<organism evidence="6 7">
    <name type="scientific">Microcella humidisoli</name>
    <dbReference type="NCBI Taxonomy" id="2963406"/>
    <lineage>
        <taxon>Bacteria</taxon>
        <taxon>Bacillati</taxon>
        <taxon>Actinomycetota</taxon>
        <taxon>Actinomycetes</taxon>
        <taxon>Micrococcales</taxon>
        <taxon>Microbacteriaceae</taxon>
        <taxon>Microcella</taxon>
    </lineage>
</organism>
<dbReference type="InterPro" id="IPR003593">
    <property type="entry name" value="AAA+_ATPase"/>
</dbReference>
<evidence type="ECO:0000256" key="4">
    <source>
        <dbReference type="ARBA" id="ARBA00022840"/>
    </source>
</evidence>
<dbReference type="InterPro" id="IPR017871">
    <property type="entry name" value="ABC_transporter-like_CS"/>
</dbReference>
<dbReference type="SUPFAM" id="SSF52540">
    <property type="entry name" value="P-loop containing nucleoside triphosphate hydrolases"/>
    <property type="match status" value="1"/>
</dbReference>
<dbReference type="RefSeq" id="WP_255160038.1">
    <property type="nucleotide sequence ID" value="NZ_CP101497.1"/>
</dbReference>
<feature type="domain" description="ABC transporter" evidence="5">
    <location>
        <begin position="7"/>
        <end position="232"/>
    </location>
</feature>
<gene>
    <name evidence="6" type="ORF">NNL39_01995</name>
</gene>
<name>A0ABY5FXP2_9MICO</name>
<evidence type="ECO:0000313" key="7">
    <source>
        <dbReference type="Proteomes" id="UP001060039"/>
    </source>
</evidence>
<dbReference type="SMART" id="SM00382">
    <property type="entry name" value="AAA"/>
    <property type="match status" value="1"/>
</dbReference>
<keyword evidence="2" id="KW-0813">Transport</keyword>
<protein>
    <submittedName>
        <fullName evidence="6">ATP-binding cassette domain-containing protein</fullName>
    </submittedName>
</protein>
<dbReference type="EMBL" id="CP101497">
    <property type="protein sequence ID" value="UTT62906.1"/>
    <property type="molecule type" value="Genomic_DNA"/>
</dbReference>